<dbReference type="RefSeq" id="WP_171326734.1">
    <property type="nucleotide sequence ID" value="NZ_JABFBC010000003.1"/>
</dbReference>
<name>A0A849L731_9RHOB</name>
<reference evidence="2 3" key="1">
    <citation type="submission" date="2020-05" db="EMBL/GenBank/DDBJ databases">
        <title>Gimesia benthica sp. nov., a novel planctomycete isolated from a deep-sea water sample of the Northwest Indian Ocean.</title>
        <authorList>
            <person name="Wang J."/>
            <person name="Ruan C."/>
            <person name="Song L."/>
            <person name="Zhu Y."/>
            <person name="Li A."/>
            <person name="Zheng X."/>
            <person name="Wang L."/>
            <person name="Lu Z."/>
            <person name="Huang Y."/>
            <person name="Du W."/>
            <person name="Zhou Y."/>
            <person name="Huang L."/>
            <person name="Dai X."/>
        </authorList>
    </citation>
    <scope>NUCLEOTIDE SEQUENCE [LARGE SCALE GENOMIC DNA]</scope>
    <source>
        <strain evidence="2 3">YYQ-30</strain>
    </source>
</reference>
<dbReference type="Pfam" id="PF13360">
    <property type="entry name" value="PQQ_2"/>
    <property type="match status" value="1"/>
</dbReference>
<dbReference type="Gene3D" id="2.130.10.10">
    <property type="entry name" value="YVTN repeat-like/Quinoprotein amine dehydrogenase"/>
    <property type="match status" value="1"/>
</dbReference>
<dbReference type="Proteomes" id="UP000572377">
    <property type="component" value="Unassembled WGS sequence"/>
</dbReference>
<dbReference type="SMART" id="SM00564">
    <property type="entry name" value="PQQ"/>
    <property type="match status" value="5"/>
</dbReference>
<dbReference type="InterPro" id="IPR002372">
    <property type="entry name" value="PQQ_rpt_dom"/>
</dbReference>
<dbReference type="InterPro" id="IPR011047">
    <property type="entry name" value="Quinoprotein_ADH-like_sf"/>
</dbReference>
<accession>A0A849L731</accession>
<comment type="caution">
    <text evidence="2">The sequence shown here is derived from an EMBL/GenBank/DDBJ whole genome shotgun (WGS) entry which is preliminary data.</text>
</comment>
<keyword evidence="3" id="KW-1185">Reference proteome</keyword>
<protein>
    <submittedName>
        <fullName evidence="2">PQQ-binding-like beta-propeller repeat protein</fullName>
    </submittedName>
</protein>
<evidence type="ECO:0000259" key="1">
    <source>
        <dbReference type="Pfam" id="PF13360"/>
    </source>
</evidence>
<dbReference type="AlphaFoldDB" id="A0A849L731"/>
<gene>
    <name evidence="2" type="ORF">HMH01_15680</name>
</gene>
<sequence>MADSRRRFRPGLVALAAAAFLAACSEREPILPGEREPVRPDATAEAPETLPALRIPPAQVNTDWGHLNGSTEHLAPSVALSASPALRWSVPIGEGDARRQRLISAPVVAGGAVYTLDAGGNVTAVATDGQVRWRASLAPAGEQPGEGFGGGIAAADGALVVTTGFGEALRLDPVTGGVQWRTRLEGTVRAAPVLGDGIAVVMARNNLGYGLNLDSGEIVWRLEGVGRGAGTIGAASPALRGPVAVMPFVTGEVRAVLARSGLTVWTAALTGGRRDLVRSIISDISGDPVIDFDIVYVGNQGGRMVALDRRSGERLWTLDEGSYSPALPVDGSVFVVSDAAELLRLNAADGTVLWRTGLPEWERPDRRRDAIPHFGPLLAGGRLVVASGDGLLRFFDPATGADLGAVQIPGGAAAQPAIAGGVLYVVSRDGRLHAFQ</sequence>
<dbReference type="PANTHER" id="PTHR34512:SF30">
    <property type="entry name" value="OUTER MEMBRANE PROTEIN ASSEMBLY FACTOR BAMB"/>
    <property type="match status" value="1"/>
</dbReference>
<evidence type="ECO:0000313" key="3">
    <source>
        <dbReference type="Proteomes" id="UP000572377"/>
    </source>
</evidence>
<evidence type="ECO:0000313" key="2">
    <source>
        <dbReference type="EMBL" id="NNU81877.1"/>
    </source>
</evidence>
<dbReference type="InterPro" id="IPR018391">
    <property type="entry name" value="PQQ_b-propeller_rpt"/>
</dbReference>
<feature type="domain" description="Pyrrolo-quinoline quinone repeat" evidence="1">
    <location>
        <begin position="119"/>
        <end position="356"/>
    </location>
</feature>
<organism evidence="2 3">
    <name type="scientific">Halovulum dunhuangense</name>
    <dbReference type="NCBI Taxonomy" id="1505036"/>
    <lineage>
        <taxon>Bacteria</taxon>
        <taxon>Pseudomonadati</taxon>
        <taxon>Pseudomonadota</taxon>
        <taxon>Alphaproteobacteria</taxon>
        <taxon>Rhodobacterales</taxon>
        <taxon>Paracoccaceae</taxon>
        <taxon>Halovulum</taxon>
    </lineage>
</organism>
<dbReference type="SUPFAM" id="SSF50998">
    <property type="entry name" value="Quinoprotein alcohol dehydrogenase-like"/>
    <property type="match status" value="1"/>
</dbReference>
<dbReference type="EMBL" id="JABFBC010000003">
    <property type="protein sequence ID" value="NNU81877.1"/>
    <property type="molecule type" value="Genomic_DNA"/>
</dbReference>
<dbReference type="PANTHER" id="PTHR34512">
    <property type="entry name" value="CELL SURFACE PROTEIN"/>
    <property type="match status" value="1"/>
</dbReference>
<dbReference type="InterPro" id="IPR015943">
    <property type="entry name" value="WD40/YVTN_repeat-like_dom_sf"/>
</dbReference>
<dbReference type="PROSITE" id="PS51257">
    <property type="entry name" value="PROKAR_LIPOPROTEIN"/>
    <property type="match status" value="1"/>
</dbReference>
<proteinExistence type="predicted"/>